<keyword evidence="9 12" id="KW-0472">Membrane</keyword>
<dbReference type="InterPro" id="IPR001734">
    <property type="entry name" value="Na/solute_symporter"/>
</dbReference>
<evidence type="ECO:0000256" key="5">
    <source>
        <dbReference type="ARBA" id="ARBA00022692"/>
    </source>
</evidence>
<evidence type="ECO:0000256" key="11">
    <source>
        <dbReference type="RuleBase" id="RU362091"/>
    </source>
</evidence>
<gene>
    <name evidence="14" type="primary">LOC118477171</name>
</gene>
<dbReference type="InterPro" id="IPR038377">
    <property type="entry name" value="Na/Glc_symporter_sf"/>
</dbReference>
<evidence type="ECO:0000313" key="13">
    <source>
        <dbReference type="Proteomes" id="UP000694888"/>
    </source>
</evidence>
<name>A0ABM1VW65_APLCA</name>
<keyword evidence="13" id="KW-1185">Reference proteome</keyword>
<comment type="subcellular location">
    <subcellularLocation>
        <location evidence="1">Cell membrane</location>
        <topology evidence="1">Multi-pass membrane protein</topology>
    </subcellularLocation>
</comment>
<keyword evidence="3" id="KW-0813">Transport</keyword>
<evidence type="ECO:0000256" key="6">
    <source>
        <dbReference type="ARBA" id="ARBA00022989"/>
    </source>
</evidence>
<dbReference type="PANTHER" id="PTHR42985">
    <property type="entry name" value="SODIUM-COUPLED MONOCARBOXYLATE TRANSPORTER"/>
    <property type="match status" value="1"/>
</dbReference>
<protein>
    <submittedName>
        <fullName evidence="14">Sodium-coupled monocarboxylate transporter 1-like</fullName>
    </submittedName>
</protein>
<evidence type="ECO:0000256" key="8">
    <source>
        <dbReference type="ARBA" id="ARBA00023065"/>
    </source>
</evidence>
<keyword evidence="5 12" id="KW-0812">Transmembrane</keyword>
<proteinExistence type="inferred from homology"/>
<feature type="transmembrane region" description="Helical" evidence="12">
    <location>
        <begin position="62"/>
        <end position="81"/>
    </location>
</feature>
<keyword evidence="7" id="KW-0915">Sodium</keyword>
<dbReference type="PROSITE" id="PS50283">
    <property type="entry name" value="NA_SOLUT_SYMP_3"/>
    <property type="match status" value="1"/>
</dbReference>
<feature type="transmembrane region" description="Helical" evidence="12">
    <location>
        <begin position="93"/>
        <end position="112"/>
    </location>
</feature>
<evidence type="ECO:0000256" key="10">
    <source>
        <dbReference type="ARBA" id="ARBA00023201"/>
    </source>
</evidence>
<evidence type="ECO:0000313" key="14">
    <source>
        <dbReference type="RefSeq" id="XP_035826657.1"/>
    </source>
</evidence>
<dbReference type="InterPro" id="IPR051163">
    <property type="entry name" value="Sodium:Solute_Symporter_SSF"/>
</dbReference>
<dbReference type="PANTHER" id="PTHR42985:SF40">
    <property type="entry name" value="LD47995P-RELATED"/>
    <property type="match status" value="1"/>
</dbReference>
<organism evidence="13 14">
    <name type="scientific">Aplysia californica</name>
    <name type="common">California sea hare</name>
    <dbReference type="NCBI Taxonomy" id="6500"/>
    <lineage>
        <taxon>Eukaryota</taxon>
        <taxon>Metazoa</taxon>
        <taxon>Spiralia</taxon>
        <taxon>Lophotrochozoa</taxon>
        <taxon>Mollusca</taxon>
        <taxon>Gastropoda</taxon>
        <taxon>Heterobranchia</taxon>
        <taxon>Euthyneura</taxon>
        <taxon>Tectipleura</taxon>
        <taxon>Aplysiida</taxon>
        <taxon>Aplysioidea</taxon>
        <taxon>Aplysiidae</taxon>
        <taxon>Aplysia</taxon>
    </lineage>
</organism>
<keyword evidence="8" id="KW-0406">Ion transport</keyword>
<sequence>MPYFIRHAFADTPGVMGFYVATLFSASLSTVSSGINSLAANTVEDILSGPLSSVKEHRVTQITKLIVCVYGAITVGLAYVANNMKGSVSQMALSVMGATGGPILGVFLVGASVPWINKYGVLGGGCLSIAFSVWIALGNQVYSKKSNNLPFAYTGQCEANITCPLGSDGVTCDTSTLLFTNDTSFHGNYSVEVPTYTTTSPYLTTNGTILDSGDFGFFLYDISYVWYALIGAVVSSVGAMAISFVSRKLVEKKTDPALMFPFSRKLWSMNVSKPTEEETEKSLATKDTVI</sequence>
<evidence type="ECO:0000256" key="12">
    <source>
        <dbReference type="SAM" id="Phobius"/>
    </source>
</evidence>
<evidence type="ECO:0000256" key="7">
    <source>
        <dbReference type="ARBA" id="ARBA00023053"/>
    </source>
</evidence>
<dbReference type="Proteomes" id="UP000694888">
    <property type="component" value="Unplaced"/>
</dbReference>
<reference evidence="14" key="1">
    <citation type="submission" date="2025-08" db="UniProtKB">
        <authorList>
            <consortium name="RefSeq"/>
        </authorList>
    </citation>
    <scope>IDENTIFICATION</scope>
</reference>
<keyword evidence="10" id="KW-0739">Sodium transport</keyword>
<accession>A0ABM1VW65</accession>
<comment type="similarity">
    <text evidence="2 11">Belongs to the sodium:solute symporter (SSF) (TC 2.A.21) family.</text>
</comment>
<dbReference type="Pfam" id="PF00474">
    <property type="entry name" value="SSF"/>
    <property type="match status" value="1"/>
</dbReference>
<evidence type="ECO:0000256" key="9">
    <source>
        <dbReference type="ARBA" id="ARBA00023136"/>
    </source>
</evidence>
<dbReference type="Gene3D" id="1.20.1730.10">
    <property type="entry name" value="Sodium/glucose cotransporter"/>
    <property type="match status" value="1"/>
</dbReference>
<dbReference type="RefSeq" id="XP_035826657.1">
    <property type="nucleotide sequence ID" value="XM_035970764.1"/>
</dbReference>
<dbReference type="GeneID" id="118477171"/>
<feature type="transmembrane region" description="Helical" evidence="12">
    <location>
        <begin position="224"/>
        <end position="245"/>
    </location>
</feature>
<keyword evidence="6 12" id="KW-1133">Transmembrane helix</keyword>
<evidence type="ECO:0000256" key="3">
    <source>
        <dbReference type="ARBA" id="ARBA00022448"/>
    </source>
</evidence>
<evidence type="ECO:0000256" key="1">
    <source>
        <dbReference type="ARBA" id="ARBA00004651"/>
    </source>
</evidence>
<feature type="transmembrane region" description="Helical" evidence="12">
    <location>
        <begin position="119"/>
        <end position="137"/>
    </location>
</feature>
<evidence type="ECO:0000256" key="4">
    <source>
        <dbReference type="ARBA" id="ARBA00022475"/>
    </source>
</evidence>
<keyword evidence="4" id="KW-1003">Cell membrane</keyword>
<evidence type="ECO:0000256" key="2">
    <source>
        <dbReference type="ARBA" id="ARBA00006434"/>
    </source>
</evidence>